<dbReference type="HOGENOM" id="CLU_286771_0_0_1"/>
<feature type="compositionally biased region" description="Low complexity" evidence="2">
    <location>
        <begin position="696"/>
        <end position="708"/>
    </location>
</feature>
<feature type="compositionally biased region" description="Polar residues" evidence="2">
    <location>
        <begin position="259"/>
        <end position="288"/>
    </location>
</feature>
<feature type="compositionally biased region" description="Polar residues" evidence="2">
    <location>
        <begin position="887"/>
        <end position="896"/>
    </location>
</feature>
<evidence type="ECO:0000313" key="3">
    <source>
        <dbReference type="EMBL" id="EAR94635.2"/>
    </source>
</evidence>
<gene>
    <name evidence="3" type="ORF">TTHERM_00046690</name>
</gene>
<feature type="compositionally biased region" description="Low complexity" evidence="2">
    <location>
        <begin position="731"/>
        <end position="746"/>
    </location>
</feature>
<feature type="region of interest" description="Disordered" evidence="2">
    <location>
        <begin position="255"/>
        <end position="316"/>
    </location>
</feature>
<feature type="compositionally biased region" description="Low complexity" evidence="2">
    <location>
        <begin position="294"/>
        <end position="316"/>
    </location>
</feature>
<evidence type="ECO:0000256" key="2">
    <source>
        <dbReference type="SAM" id="MobiDB-lite"/>
    </source>
</evidence>
<dbReference type="GeneID" id="7842582"/>
<dbReference type="AlphaFoldDB" id="Q23DM2"/>
<feature type="region of interest" description="Disordered" evidence="2">
    <location>
        <begin position="840"/>
        <end position="899"/>
    </location>
</feature>
<name>Q23DM2_TETTS</name>
<feature type="compositionally biased region" description="Polar residues" evidence="2">
    <location>
        <begin position="840"/>
        <end position="878"/>
    </location>
</feature>
<dbReference type="EMBL" id="GG662712">
    <property type="protein sequence ID" value="EAR94635.2"/>
    <property type="molecule type" value="Genomic_DNA"/>
</dbReference>
<feature type="compositionally biased region" description="Basic and acidic residues" evidence="2">
    <location>
        <begin position="716"/>
        <end position="727"/>
    </location>
</feature>
<reference evidence="4" key="1">
    <citation type="journal article" date="2006" name="PLoS Biol.">
        <title>Macronuclear genome sequence of the ciliate Tetrahymena thermophila, a model eukaryote.</title>
        <authorList>
            <person name="Eisen J.A."/>
            <person name="Coyne R.S."/>
            <person name="Wu M."/>
            <person name="Wu D."/>
            <person name="Thiagarajan M."/>
            <person name="Wortman J.R."/>
            <person name="Badger J.H."/>
            <person name="Ren Q."/>
            <person name="Amedeo P."/>
            <person name="Jones K.M."/>
            <person name="Tallon L.J."/>
            <person name="Delcher A.L."/>
            <person name="Salzberg S.L."/>
            <person name="Silva J.C."/>
            <person name="Haas B.J."/>
            <person name="Majoros W.H."/>
            <person name="Farzad M."/>
            <person name="Carlton J.M."/>
            <person name="Smith R.K. Jr."/>
            <person name="Garg J."/>
            <person name="Pearlman R.E."/>
            <person name="Karrer K.M."/>
            <person name="Sun L."/>
            <person name="Manning G."/>
            <person name="Elde N.C."/>
            <person name="Turkewitz A.P."/>
            <person name="Asai D.J."/>
            <person name="Wilkes D.E."/>
            <person name="Wang Y."/>
            <person name="Cai H."/>
            <person name="Collins K."/>
            <person name="Stewart B.A."/>
            <person name="Lee S.R."/>
            <person name="Wilamowska K."/>
            <person name="Weinberg Z."/>
            <person name="Ruzzo W.L."/>
            <person name="Wloga D."/>
            <person name="Gaertig J."/>
            <person name="Frankel J."/>
            <person name="Tsao C.-C."/>
            <person name="Gorovsky M.A."/>
            <person name="Keeling P.J."/>
            <person name="Waller R.F."/>
            <person name="Patron N.J."/>
            <person name="Cherry J.M."/>
            <person name="Stover N.A."/>
            <person name="Krieger C.J."/>
            <person name="del Toro C."/>
            <person name="Ryder H.F."/>
            <person name="Williamson S.C."/>
            <person name="Barbeau R.A."/>
            <person name="Hamilton E.P."/>
            <person name="Orias E."/>
        </authorList>
    </citation>
    <scope>NUCLEOTIDE SEQUENCE [LARGE SCALE GENOMIC DNA]</scope>
    <source>
        <strain evidence="4">SB210</strain>
    </source>
</reference>
<dbReference type="RefSeq" id="XP_001014664.2">
    <property type="nucleotide sequence ID" value="XM_001014664.2"/>
</dbReference>
<organism evidence="3 4">
    <name type="scientific">Tetrahymena thermophila (strain SB210)</name>
    <dbReference type="NCBI Taxonomy" id="312017"/>
    <lineage>
        <taxon>Eukaryota</taxon>
        <taxon>Sar</taxon>
        <taxon>Alveolata</taxon>
        <taxon>Ciliophora</taxon>
        <taxon>Intramacronucleata</taxon>
        <taxon>Oligohymenophorea</taxon>
        <taxon>Hymenostomatida</taxon>
        <taxon>Tetrahymenina</taxon>
        <taxon>Tetrahymenidae</taxon>
        <taxon>Tetrahymena</taxon>
    </lineage>
</organism>
<evidence type="ECO:0000256" key="1">
    <source>
        <dbReference type="SAM" id="Coils"/>
    </source>
</evidence>
<evidence type="ECO:0000313" key="4">
    <source>
        <dbReference type="Proteomes" id="UP000009168"/>
    </source>
</evidence>
<keyword evidence="4" id="KW-1185">Reference proteome</keyword>
<dbReference type="Proteomes" id="UP000009168">
    <property type="component" value="Unassembled WGS sequence"/>
</dbReference>
<feature type="coiled-coil region" evidence="1">
    <location>
        <begin position="972"/>
        <end position="1021"/>
    </location>
</feature>
<accession>Q23DM2</accession>
<dbReference type="InParanoid" id="Q23DM2"/>
<dbReference type="KEGG" id="tet:TTHERM_00046690"/>
<feature type="coiled-coil region" evidence="1">
    <location>
        <begin position="369"/>
        <end position="467"/>
    </location>
</feature>
<proteinExistence type="predicted"/>
<feature type="region of interest" description="Disordered" evidence="2">
    <location>
        <begin position="690"/>
        <end position="794"/>
    </location>
</feature>
<feature type="region of interest" description="Disordered" evidence="2">
    <location>
        <begin position="918"/>
        <end position="937"/>
    </location>
</feature>
<dbReference type="STRING" id="312017.Q23DM2"/>
<feature type="coiled-coil region" evidence="1">
    <location>
        <begin position="503"/>
        <end position="622"/>
    </location>
</feature>
<feature type="compositionally biased region" description="Polar residues" evidence="2">
    <location>
        <begin position="755"/>
        <end position="773"/>
    </location>
</feature>
<feature type="region of interest" description="Disordered" evidence="2">
    <location>
        <begin position="812"/>
        <end position="831"/>
    </location>
</feature>
<sequence length="1055" mass="120947">MNKQQQQVGDLKQNSVFNNINLMDPKKLSTQELEQIVLNNLKSVGEKLQNSSSPIRQIQQTKYQVEQGYVNQKQGYSFQNQKGNNGNYNSVSNDQQQKTLPINRNTPSFQNVIINDSLVGQEQGENVINQHQIQLSAFASPQFNSPSQKLLFSNTNRGETMTRKDLESSNQVALEKKENPQLISNPAPQNNPFQTTDQIAQVQNMLSSIENPFSQNLFASHFKVNGNNNTLSNPASNLPTNLGSSTAQKFQLLPPKQLETPNKPSITGLQQNPFKQDFQKNSSEQSIRNARFLTSNKENSNQNNQSSSTANMSTTNNLMLGDQNFINGVNDQANVLNHSSSTTNQKLRSASPNFNGWSDSTSPAIAGAMKVLKEKCSKAEQQLKELQQTCQQQQEEINQLKENGKTQKQQWEENSKESFIRLSEQTGKVLGEITKLQTENAHVQNENAIMQKQIDAYKSQIQELTQEVLYLRKCNEIIEGEKSKHLEHNAQEKDELDQKFIILEKLRKTDKQLIEKLENDLQELQNAKRIQEEKLKKLEIENEQLKNELYDSQESLEGRCKASESKLSLYEKELNLIKEKYEKERNFNQKRASIYAEKDQVMKQLQEENIDFRSQIKSLQTQLDHQKKQNELHDKMKQKFEREKYSQEESYKQLKGLTDEIVNLAQREANTRMKEQLHLFQQRLKRLDDGNKKISESQSSISRSSSKQKQLKSRGPSKEKKTKDSTDSRANNFSSSKTKSSVISNSANKFYKQASPKSNKSGQNHSNVVTVVSNKKLKPKSKSRNPSQNKELHLEDLDESIESRRSALIGSSSVQKLSNEGQKRMVRKNSLVLSQNNSLDFESMSPHTSRKSNQGQTGRSTSRQRSVSKNSDLSASRNKSLKKKKQGASQISQNSYIYHEDRGVHRHEEDDIDALMTNQSQVTVKPSQQSTSNRYGMQSNNQQYSTILTEPKNPSAYIQSYTFPENFQKMTESEISNEIFKLERAVAETKREYNNLLTRSRENSDINIEEVRQRMNELAIDMQKQSDWQFILKKKQREIITMSFGKQSLQTNNIN</sequence>
<keyword evidence="1" id="KW-0175">Coiled coil</keyword>
<protein>
    <submittedName>
        <fullName evidence="3">Uncharacterized protein</fullName>
    </submittedName>
</protein>